<name>A0A1R4H9N1_9GAMM</name>
<reference evidence="2" key="1">
    <citation type="submission" date="2017-02" db="EMBL/GenBank/DDBJ databases">
        <authorList>
            <person name="Daims H."/>
        </authorList>
    </citation>
    <scope>NUCLEOTIDE SEQUENCE [LARGE SCALE GENOMIC DNA]</scope>
</reference>
<sequence length="45" mass="5251">MKAVDLHKTSKQPIKINNNKINILNDNIKLNQHPLYFHVTPCIIK</sequence>
<protein>
    <submittedName>
        <fullName evidence="1">Uncharacterized protein</fullName>
    </submittedName>
</protein>
<proteinExistence type="predicted"/>
<gene>
    <name evidence="1" type="ORF">CRENPOLYSF2_2990002</name>
</gene>
<keyword evidence="2" id="KW-1185">Reference proteome</keyword>
<organism evidence="1 2">
    <name type="scientific">Crenothrix polyspora</name>
    <dbReference type="NCBI Taxonomy" id="360316"/>
    <lineage>
        <taxon>Bacteria</taxon>
        <taxon>Pseudomonadati</taxon>
        <taxon>Pseudomonadota</taxon>
        <taxon>Gammaproteobacteria</taxon>
        <taxon>Methylococcales</taxon>
        <taxon>Crenotrichaceae</taxon>
        <taxon>Crenothrix</taxon>
    </lineage>
</organism>
<evidence type="ECO:0000313" key="1">
    <source>
        <dbReference type="EMBL" id="SJM92877.1"/>
    </source>
</evidence>
<accession>A0A1R4H9N1</accession>
<dbReference type="EMBL" id="FUKJ01000222">
    <property type="protein sequence ID" value="SJM92877.1"/>
    <property type="molecule type" value="Genomic_DNA"/>
</dbReference>
<dbReference type="Proteomes" id="UP000195442">
    <property type="component" value="Unassembled WGS sequence"/>
</dbReference>
<evidence type="ECO:0000313" key="2">
    <source>
        <dbReference type="Proteomes" id="UP000195442"/>
    </source>
</evidence>
<dbReference type="AlphaFoldDB" id="A0A1R4H9N1"/>